<keyword evidence="6" id="KW-0963">Cytoplasm</keyword>
<dbReference type="InterPro" id="IPR023397">
    <property type="entry name" value="SAM-dep_MeTrfase_MraW_recog"/>
</dbReference>
<evidence type="ECO:0000256" key="2">
    <source>
        <dbReference type="ARBA" id="ARBA00022552"/>
    </source>
</evidence>
<feature type="binding site" evidence="6">
    <location>
        <position position="55"/>
    </location>
    <ligand>
        <name>S-adenosyl-L-methionine</name>
        <dbReference type="ChEBI" id="CHEBI:59789"/>
    </ligand>
</feature>
<dbReference type="InterPro" id="IPR002903">
    <property type="entry name" value="RsmH"/>
</dbReference>
<dbReference type="EMBL" id="JAFIDN010000010">
    <property type="protein sequence ID" value="MBP3193404.1"/>
    <property type="molecule type" value="Genomic_DNA"/>
</dbReference>
<dbReference type="Gene3D" id="3.40.50.150">
    <property type="entry name" value="Vaccinia Virus protein VP39"/>
    <property type="match status" value="1"/>
</dbReference>
<feature type="binding site" evidence="6">
    <location>
        <begin position="35"/>
        <end position="37"/>
    </location>
    <ligand>
        <name>S-adenosyl-L-methionine</name>
        <dbReference type="ChEBI" id="CHEBI:59789"/>
    </ligand>
</feature>
<evidence type="ECO:0000256" key="3">
    <source>
        <dbReference type="ARBA" id="ARBA00022603"/>
    </source>
</evidence>
<dbReference type="PIRSF" id="PIRSF004486">
    <property type="entry name" value="MraW"/>
    <property type="match status" value="1"/>
</dbReference>
<evidence type="ECO:0000313" key="9">
    <source>
        <dbReference type="Proteomes" id="UP000673975"/>
    </source>
</evidence>
<feature type="compositionally biased region" description="Basic and acidic residues" evidence="7">
    <location>
        <begin position="317"/>
        <end position="329"/>
    </location>
</feature>
<proteinExistence type="inferred from homology"/>
<dbReference type="SUPFAM" id="SSF53335">
    <property type="entry name" value="S-adenosyl-L-methionine-dependent methyltransferases"/>
    <property type="match status" value="1"/>
</dbReference>
<dbReference type="EC" id="2.1.1.199" evidence="6"/>
<name>A0A8J7UXJ7_9BACT</name>
<dbReference type="GO" id="GO:0005737">
    <property type="term" value="C:cytoplasm"/>
    <property type="evidence" value="ECO:0007669"/>
    <property type="project" value="UniProtKB-SubCell"/>
</dbReference>
<dbReference type="AlphaFoldDB" id="A0A8J7UXJ7"/>
<comment type="subcellular location">
    <subcellularLocation>
        <location evidence="6">Cytoplasm</location>
    </subcellularLocation>
</comment>
<keyword evidence="5 6" id="KW-0949">S-adenosyl-L-methionine</keyword>
<gene>
    <name evidence="6 8" type="primary">rsmH</name>
    <name evidence="8" type="ORF">NATSA_12065</name>
</gene>
<dbReference type="Proteomes" id="UP000673975">
    <property type="component" value="Unassembled WGS sequence"/>
</dbReference>
<keyword evidence="3 6" id="KW-0489">Methyltransferase</keyword>
<dbReference type="Gene3D" id="1.10.150.170">
    <property type="entry name" value="Putative methyltransferase TM0872, insert domain"/>
    <property type="match status" value="1"/>
</dbReference>
<accession>A0A8J7UXJ7</accession>
<organism evidence="8 9">
    <name type="scientific">Natronogracilivirga saccharolytica</name>
    <dbReference type="NCBI Taxonomy" id="2812953"/>
    <lineage>
        <taxon>Bacteria</taxon>
        <taxon>Pseudomonadati</taxon>
        <taxon>Balneolota</taxon>
        <taxon>Balneolia</taxon>
        <taxon>Balneolales</taxon>
        <taxon>Cyclonatronaceae</taxon>
        <taxon>Natronogracilivirga</taxon>
    </lineage>
</organism>
<evidence type="ECO:0000256" key="1">
    <source>
        <dbReference type="ARBA" id="ARBA00010396"/>
    </source>
</evidence>
<feature type="compositionally biased region" description="Basic and acidic residues" evidence="7">
    <location>
        <begin position="282"/>
        <end position="291"/>
    </location>
</feature>
<evidence type="ECO:0000256" key="7">
    <source>
        <dbReference type="SAM" id="MobiDB-lite"/>
    </source>
</evidence>
<dbReference type="PANTHER" id="PTHR11265">
    <property type="entry name" value="S-ADENOSYL-METHYLTRANSFERASE MRAW"/>
    <property type="match status" value="1"/>
</dbReference>
<comment type="catalytic activity">
    <reaction evidence="6">
        <text>cytidine(1402) in 16S rRNA + S-adenosyl-L-methionine = N(4)-methylcytidine(1402) in 16S rRNA + S-adenosyl-L-homocysteine + H(+)</text>
        <dbReference type="Rhea" id="RHEA:42928"/>
        <dbReference type="Rhea" id="RHEA-COMP:10286"/>
        <dbReference type="Rhea" id="RHEA-COMP:10287"/>
        <dbReference type="ChEBI" id="CHEBI:15378"/>
        <dbReference type="ChEBI" id="CHEBI:57856"/>
        <dbReference type="ChEBI" id="CHEBI:59789"/>
        <dbReference type="ChEBI" id="CHEBI:74506"/>
        <dbReference type="ChEBI" id="CHEBI:82748"/>
        <dbReference type="EC" id="2.1.1.199"/>
    </reaction>
</comment>
<dbReference type="SUPFAM" id="SSF81799">
    <property type="entry name" value="Putative methyltransferase TM0872, insert domain"/>
    <property type="match status" value="1"/>
</dbReference>
<dbReference type="HAMAP" id="MF_01007">
    <property type="entry name" value="16SrRNA_methyltr_H"/>
    <property type="match status" value="1"/>
</dbReference>
<dbReference type="InterPro" id="IPR029063">
    <property type="entry name" value="SAM-dependent_MTases_sf"/>
</dbReference>
<comment type="caution">
    <text evidence="8">The sequence shown here is derived from an EMBL/GenBank/DDBJ whole genome shotgun (WGS) entry which is preliminary data.</text>
</comment>
<evidence type="ECO:0000256" key="5">
    <source>
        <dbReference type="ARBA" id="ARBA00022691"/>
    </source>
</evidence>
<comment type="function">
    <text evidence="6">Specifically methylates the N4 position of cytidine in position 1402 (C1402) of 16S rRNA.</text>
</comment>
<keyword evidence="4 6" id="KW-0808">Transferase</keyword>
<evidence type="ECO:0000313" key="8">
    <source>
        <dbReference type="EMBL" id="MBP3193404.1"/>
    </source>
</evidence>
<sequence>MTDVSYHKPVLLNEAIQYLVTDPNGVYVDGTLGGGGHSARILQELSGDGHLYACDQDEDALAYAGERFQDEERMTIIRGNFGYIDTLLPKRVHGRISGMLLDLGVSSYQIDVPERGFSFQKDGPLDMRMGRLQASTASEIVNTYEYEDLRNLLYEYGEERHSGRIAREVIRSRPLETTAELRDVVASVVPDRFLNKSLARIFQALRIAVNSELRMLKQVLEKGTALLADDGRFVVITYHSLEDRLCKNYFRTGNFEGRPVKDFYGNDIRPLSVVNKKVISPSEKEQAENPRARSAKLRVARKIPASGAAGETGESASGKRSETKKGGSV</sequence>
<dbReference type="PANTHER" id="PTHR11265:SF0">
    <property type="entry name" value="12S RRNA N4-METHYLCYTIDINE METHYLTRANSFERASE"/>
    <property type="match status" value="1"/>
</dbReference>
<comment type="similarity">
    <text evidence="1 6">Belongs to the methyltransferase superfamily. RsmH family.</text>
</comment>
<feature type="compositionally biased region" description="Low complexity" evidence="7">
    <location>
        <begin position="305"/>
        <end position="316"/>
    </location>
</feature>
<feature type="region of interest" description="Disordered" evidence="7">
    <location>
        <begin position="280"/>
        <end position="329"/>
    </location>
</feature>
<dbReference type="NCBIfam" id="TIGR00006">
    <property type="entry name" value="16S rRNA (cytosine(1402)-N(4))-methyltransferase RsmH"/>
    <property type="match status" value="1"/>
</dbReference>
<keyword evidence="2 6" id="KW-0698">rRNA processing</keyword>
<evidence type="ECO:0000256" key="6">
    <source>
        <dbReference type="HAMAP-Rule" id="MF_01007"/>
    </source>
</evidence>
<feature type="binding site" evidence="6">
    <location>
        <position position="81"/>
    </location>
    <ligand>
        <name>S-adenosyl-L-methionine</name>
        <dbReference type="ChEBI" id="CHEBI:59789"/>
    </ligand>
</feature>
<feature type="binding site" evidence="6">
    <location>
        <position position="109"/>
    </location>
    <ligand>
        <name>S-adenosyl-L-methionine</name>
        <dbReference type="ChEBI" id="CHEBI:59789"/>
    </ligand>
</feature>
<feature type="binding site" evidence="6">
    <location>
        <position position="102"/>
    </location>
    <ligand>
        <name>S-adenosyl-L-methionine</name>
        <dbReference type="ChEBI" id="CHEBI:59789"/>
    </ligand>
</feature>
<reference evidence="8" key="1">
    <citation type="submission" date="2021-02" db="EMBL/GenBank/DDBJ databases">
        <title>Natronogracilivirga saccharolytica gen. nov. sp. nov. a new anaerobic, haloalkiliphilic carbohydrate-fermenting bacterium from soda lake and proposing of Cyclonatronumiaceae fam. nov. in the phylum Balneolaeota.</title>
        <authorList>
            <person name="Zhilina T.N."/>
            <person name="Sorokin D.Y."/>
            <person name="Zavarzina D.G."/>
            <person name="Toshchakov S.V."/>
            <person name="Kublanov I.V."/>
        </authorList>
    </citation>
    <scope>NUCLEOTIDE SEQUENCE</scope>
    <source>
        <strain evidence="8">Z-1702</strain>
    </source>
</reference>
<evidence type="ECO:0000256" key="4">
    <source>
        <dbReference type="ARBA" id="ARBA00022679"/>
    </source>
</evidence>
<dbReference type="GO" id="GO:0071424">
    <property type="term" value="F:rRNA (cytosine-N4-)-methyltransferase activity"/>
    <property type="evidence" value="ECO:0007669"/>
    <property type="project" value="UniProtKB-UniRule"/>
</dbReference>
<keyword evidence="9" id="KW-1185">Reference proteome</keyword>
<dbReference type="Pfam" id="PF01795">
    <property type="entry name" value="Methyltransf_5"/>
    <property type="match status" value="1"/>
</dbReference>
<dbReference type="RefSeq" id="WP_210512861.1">
    <property type="nucleotide sequence ID" value="NZ_JAFIDN010000010.1"/>
</dbReference>
<protein>
    <recommendedName>
        <fullName evidence="6">Ribosomal RNA small subunit methyltransferase H</fullName>
        <ecNumber evidence="6">2.1.1.199</ecNumber>
    </recommendedName>
    <alternativeName>
        <fullName evidence="6">16S rRNA m(4)C1402 methyltransferase</fullName>
    </alternativeName>
    <alternativeName>
        <fullName evidence="6">rRNA (cytosine-N(4)-)-methyltransferase RsmH</fullName>
    </alternativeName>
</protein>
<dbReference type="GO" id="GO:0070475">
    <property type="term" value="P:rRNA base methylation"/>
    <property type="evidence" value="ECO:0007669"/>
    <property type="project" value="UniProtKB-UniRule"/>
</dbReference>